<evidence type="ECO:0000256" key="9">
    <source>
        <dbReference type="ARBA" id="ARBA00022982"/>
    </source>
</evidence>
<comment type="subcellular location">
    <subcellularLocation>
        <location evidence="1 18">Cell inner membrane</location>
        <topology evidence="1 18">Multi-pass membrane protein</topology>
    </subcellularLocation>
</comment>
<gene>
    <name evidence="18" type="primary">dsbD</name>
    <name evidence="20" type="ORF">TU73_08040</name>
</gene>
<comment type="function">
    <text evidence="18">Required to facilitate the formation of correct disulfide bonds in some periplasmic proteins and for the assembly of the periplasmic c-type cytochromes. Acts by transferring electrons from cytoplasmic thioredoxin to the periplasm. This transfer involves a cascade of disulfide bond formation and reduction steps.</text>
</comment>
<dbReference type="Pfam" id="PF13899">
    <property type="entry name" value="Thioredoxin_7"/>
    <property type="match status" value="1"/>
</dbReference>
<keyword evidence="15 18" id="KW-0676">Redox-active center</keyword>
<keyword evidence="13 18" id="KW-0472">Membrane</keyword>
<feature type="transmembrane region" description="Helical" evidence="18">
    <location>
        <begin position="353"/>
        <end position="372"/>
    </location>
</feature>
<keyword evidence="7 18" id="KW-0732">Signal</keyword>
<dbReference type="CDD" id="cd02953">
    <property type="entry name" value="DsbDgamma"/>
    <property type="match status" value="1"/>
</dbReference>
<dbReference type="Pfam" id="PF11412">
    <property type="entry name" value="DsbD_N"/>
    <property type="match status" value="1"/>
</dbReference>
<keyword evidence="6 18" id="KW-0812">Transmembrane</keyword>
<feature type="transmembrane region" description="Helical" evidence="18">
    <location>
        <begin position="317"/>
        <end position="341"/>
    </location>
</feature>
<evidence type="ECO:0000256" key="10">
    <source>
        <dbReference type="ARBA" id="ARBA00022989"/>
    </source>
</evidence>
<evidence type="ECO:0000256" key="8">
    <source>
        <dbReference type="ARBA" id="ARBA00022748"/>
    </source>
</evidence>
<dbReference type="HAMAP" id="MF_00399">
    <property type="entry name" value="DbsD"/>
    <property type="match status" value="1"/>
</dbReference>
<evidence type="ECO:0000256" key="4">
    <source>
        <dbReference type="ARBA" id="ARBA00022475"/>
    </source>
</evidence>
<feature type="domain" description="Thioredoxin" evidence="19">
    <location>
        <begin position="445"/>
        <end position="573"/>
    </location>
</feature>
<dbReference type="Gene3D" id="2.60.40.1250">
    <property type="entry name" value="Thiol:disulfide interchange protein DsbD, N-terminal domain"/>
    <property type="match status" value="1"/>
</dbReference>
<feature type="transmembrane region" description="Helical" evidence="18">
    <location>
        <begin position="237"/>
        <end position="257"/>
    </location>
</feature>
<dbReference type="GO" id="GO:0047134">
    <property type="term" value="F:protein-disulfide reductase [NAD(P)H] activity"/>
    <property type="evidence" value="ECO:0007669"/>
    <property type="project" value="UniProtKB-UniRule"/>
</dbReference>
<comment type="caution">
    <text evidence="20">The sequence shown here is derived from an EMBL/GenBank/DDBJ whole genome shotgun (WGS) entry which is preliminary data.</text>
</comment>
<dbReference type="PANTHER" id="PTHR32234">
    <property type="entry name" value="THIOL:DISULFIDE INTERCHANGE PROTEIN DSBD"/>
    <property type="match status" value="1"/>
</dbReference>
<evidence type="ECO:0000259" key="19">
    <source>
        <dbReference type="PROSITE" id="PS51352"/>
    </source>
</evidence>
<dbReference type="InterPro" id="IPR028250">
    <property type="entry name" value="DsbDN"/>
</dbReference>
<name>A0A0R2YEC4_9PSED</name>
<dbReference type="NCBIfam" id="NF001419">
    <property type="entry name" value="PRK00293.1"/>
    <property type="match status" value="1"/>
</dbReference>
<feature type="transmembrane region" description="Helical" evidence="18">
    <location>
        <begin position="159"/>
        <end position="189"/>
    </location>
</feature>
<reference evidence="20 21" key="1">
    <citation type="submission" date="2015-02" db="EMBL/GenBank/DDBJ databases">
        <title>Pseudomonas helleri sp. nov. and Pseudomonas weihenstephanensis sp. nov., isolated from raw cows milk.</title>
        <authorList>
            <person name="von Neubeck M."/>
            <person name="Huptas C."/>
            <person name="Wenning M."/>
            <person name="Scherer S."/>
        </authorList>
    </citation>
    <scope>NUCLEOTIDE SEQUENCE [LARGE SCALE GENOMIC DNA]</scope>
    <source>
        <strain evidence="20 21">DSM 17149</strain>
    </source>
</reference>
<accession>A0A0R2YEC4</accession>
<keyword evidence="14 18" id="KW-1015">Disulfide bond</keyword>
<dbReference type="InterPro" id="IPR036249">
    <property type="entry name" value="Thioredoxin-like_sf"/>
</dbReference>
<evidence type="ECO:0000256" key="7">
    <source>
        <dbReference type="ARBA" id="ARBA00022729"/>
    </source>
</evidence>
<evidence type="ECO:0000256" key="3">
    <source>
        <dbReference type="ARBA" id="ARBA00022448"/>
    </source>
</evidence>
<dbReference type="PATRIC" id="fig|75588.4.peg.3979"/>
<dbReference type="GO" id="GO:0005886">
    <property type="term" value="C:plasma membrane"/>
    <property type="evidence" value="ECO:0007669"/>
    <property type="project" value="UniProtKB-SubCell"/>
</dbReference>
<sequence precursor="true">MRHLFTFLLVLFAGFAQAAPGSPFETKPDFLPVGKAFAFTSERLESGETQLFWQIADGYYLYQQRMKFDGLAEQPVLPQGEAHSDEFFGEQQVYRQGLEVKIPAGTTGQVKLGWQGCADAGLCYPPQSITVDLGGNPAVAATAQAQDQSLASGLQQRSLGWSLLVFFGLGLLLAFAPCSLPMLPILAGLVVGSGASPRRGFALAGSYVVCMALVYAALGVMAALLGANLAALLQTPWILGSFAALFVLLALPMFGFFELQLPAFLRDRLDNVSRQQSGGSLVGAGVLGALSGMLVGPCMTAPLAGALLYIAQSGNALHGGLILFAMGIGIGIPLLLLVTVGNRFLPKPGTWMNVLKGIFGFLFLGTAVLMIRPVVGDSLWIGLWGALALVMAYCGWTLARESGLGAKVFGAGSVVLGLWGAVLVVGAAGGSDELWQPLKVYSGSRVVGAPSAHDAFTTVSDPTVLQSQLDSAKAQGQWVLLDYYADWCVSCKIMEKQVFGKPEVMDALKDVRLLRLDVTADNAASRELLGRYKVPGPPSFVWIGPDGKERRAQRITGEVDAAAFLQRWAQTRDAL</sequence>
<keyword evidence="5 18" id="KW-0997">Cell inner membrane</keyword>
<dbReference type="SUPFAM" id="SSF74863">
    <property type="entry name" value="Thiol:disulfide interchange protein DsbD, N-terminal domain (DsbD-alpha)"/>
    <property type="match status" value="1"/>
</dbReference>
<evidence type="ECO:0000313" key="20">
    <source>
        <dbReference type="EMBL" id="KRP46773.1"/>
    </source>
</evidence>
<keyword evidence="10 18" id="KW-1133">Transmembrane helix</keyword>
<dbReference type="InterPro" id="IPR035671">
    <property type="entry name" value="DsbD_gamma"/>
</dbReference>
<dbReference type="InterPro" id="IPR003834">
    <property type="entry name" value="Cyt_c_assmbl_TM_dom"/>
</dbReference>
<protein>
    <recommendedName>
        <fullName evidence="18">Thiol:disulfide interchange protein DsbD</fullName>
        <ecNumber evidence="18">1.8.1.8</ecNumber>
    </recommendedName>
    <alternativeName>
        <fullName evidence="18">Protein-disulfide reductase</fullName>
        <shortName evidence="18">Disulfide reductase</shortName>
    </alternativeName>
</protein>
<keyword evidence="3 18" id="KW-0813">Transport</keyword>
<dbReference type="InterPro" id="IPR013766">
    <property type="entry name" value="Thioredoxin_domain"/>
</dbReference>
<feature type="transmembrane region" description="Helical" evidence="18">
    <location>
        <begin position="378"/>
        <end position="396"/>
    </location>
</feature>
<dbReference type="EC" id="1.8.1.8" evidence="18"/>
<evidence type="ECO:0000256" key="6">
    <source>
        <dbReference type="ARBA" id="ARBA00022692"/>
    </source>
</evidence>
<evidence type="ECO:0000256" key="16">
    <source>
        <dbReference type="ARBA" id="ARBA00047388"/>
    </source>
</evidence>
<evidence type="ECO:0000256" key="13">
    <source>
        <dbReference type="ARBA" id="ARBA00023136"/>
    </source>
</evidence>
<evidence type="ECO:0000256" key="2">
    <source>
        <dbReference type="ARBA" id="ARBA00007241"/>
    </source>
</evidence>
<keyword evidence="8 18" id="KW-0201">Cytochrome c-type biogenesis</keyword>
<dbReference type="PROSITE" id="PS00194">
    <property type="entry name" value="THIOREDOXIN_1"/>
    <property type="match status" value="1"/>
</dbReference>
<evidence type="ECO:0000256" key="1">
    <source>
        <dbReference type="ARBA" id="ARBA00004429"/>
    </source>
</evidence>
<proteinExistence type="inferred from homology"/>
<dbReference type="InterPro" id="IPR036929">
    <property type="entry name" value="DsbDN_sf"/>
</dbReference>
<dbReference type="SUPFAM" id="SSF52833">
    <property type="entry name" value="Thioredoxin-like"/>
    <property type="match status" value="1"/>
</dbReference>
<feature type="transmembrane region" description="Helical" evidence="18">
    <location>
        <begin position="408"/>
        <end position="429"/>
    </location>
</feature>
<comment type="catalytic activity">
    <reaction evidence="16 18">
        <text>[protein]-dithiol + NAD(+) = [protein]-disulfide + NADH + H(+)</text>
        <dbReference type="Rhea" id="RHEA:18749"/>
        <dbReference type="Rhea" id="RHEA-COMP:10593"/>
        <dbReference type="Rhea" id="RHEA-COMP:10594"/>
        <dbReference type="ChEBI" id="CHEBI:15378"/>
        <dbReference type="ChEBI" id="CHEBI:29950"/>
        <dbReference type="ChEBI" id="CHEBI:50058"/>
        <dbReference type="ChEBI" id="CHEBI:57540"/>
        <dbReference type="ChEBI" id="CHEBI:57945"/>
        <dbReference type="EC" id="1.8.1.8"/>
    </reaction>
</comment>
<dbReference type="EMBL" id="JYLH01000004">
    <property type="protein sequence ID" value="KRP46773.1"/>
    <property type="molecule type" value="Genomic_DNA"/>
</dbReference>
<evidence type="ECO:0000256" key="14">
    <source>
        <dbReference type="ARBA" id="ARBA00023157"/>
    </source>
</evidence>
<feature type="transmembrane region" description="Helical" evidence="18">
    <location>
        <begin position="278"/>
        <end position="311"/>
    </location>
</feature>
<feature type="disulfide bond" description="Redox-active" evidence="18">
    <location>
        <begin position="117"/>
        <end position="123"/>
    </location>
</feature>
<dbReference type="GO" id="GO:0017004">
    <property type="term" value="P:cytochrome complex assembly"/>
    <property type="evidence" value="ECO:0007669"/>
    <property type="project" value="UniProtKB-UniRule"/>
</dbReference>
<dbReference type="AlphaFoldDB" id="A0A0R2YEC4"/>
<evidence type="ECO:0000256" key="11">
    <source>
        <dbReference type="ARBA" id="ARBA00023002"/>
    </source>
</evidence>
<dbReference type="InterPro" id="IPR022910">
    <property type="entry name" value="Thiol_diS_interchange_DbsD"/>
</dbReference>
<dbReference type="Proteomes" id="UP000051446">
    <property type="component" value="Unassembled WGS sequence"/>
</dbReference>
<comment type="caution">
    <text evidence="18">Lacks conserved residue(s) required for the propagation of feature annotation.</text>
</comment>
<keyword evidence="12 18" id="KW-0520">NAD</keyword>
<evidence type="ECO:0000256" key="5">
    <source>
        <dbReference type="ARBA" id="ARBA00022519"/>
    </source>
</evidence>
<keyword evidence="11 18" id="KW-0560">Oxidoreductase</keyword>
<feature type="chain" id="PRO_5008995186" description="Thiol:disulfide interchange protein DsbD" evidence="18">
    <location>
        <begin position="19"/>
        <end position="575"/>
    </location>
</feature>
<feature type="signal peptide" evidence="18">
    <location>
        <begin position="1"/>
        <end position="18"/>
    </location>
</feature>
<evidence type="ECO:0000256" key="15">
    <source>
        <dbReference type="ARBA" id="ARBA00023284"/>
    </source>
</evidence>
<evidence type="ECO:0000256" key="17">
    <source>
        <dbReference type="ARBA" id="ARBA00047804"/>
    </source>
</evidence>
<evidence type="ECO:0000313" key="21">
    <source>
        <dbReference type="Proteomes" id="UP000051446"/>
    </source>
</evidence>
<dbReference type="RefSeq" id="WP_057011752.1">
    <property type="nucleotide sequence ID" value="NZ_JYLH01000004.1"/>
</dbReference>
<keyword evidence="9 18" id="KW-0249">Electron transport</keyword>
<dbReference type="Pfam" id="PF02683">
    <property type="entry name" value="DsbD_TM"/>
    <property type="match status" value="1"/>
</dbReference>
<comment type="catalytic activity">
    <reaction evidence="17 18">
        <text>[protein]-dithiol + NADP(+) = [protein]-disulfide + NADPH + H(+)</text>
        <dbReference type="Rhea" id="RHEA:18753"/>
        <dbReference type="Rhea" id="RHEA-COMP:10593"/>
        <dbReference type="Rhea" id="RHEA-COMP:10594"/>
        <dbReference type="ChEBI" id="CHEBI:15378"/>
        <dbReference type="ChEBI" id="CHEBI:29950"/>
        <dbReference type="ChEBI" id="CHEBI:50058"/>
        <dbReference type="ChEBI" id="CHEBI:57783"/>
        <dbReference type="ChEBI" id="CHEBI:58349"/>
        <dbReference type="EC" id="1.8.1.8"/>
    </reaction>
</comment>
<dbReference type="Gene3D" id="3.40.30.10">
    <property type="entry name" value="Glutaredoxin"/>
    <property type="match status" value="1"/>
</dbReference>
<dbReference type="GO" id="GO:0045454">
    <property type="term" value="P:cell redox homeostasis"/>
    <property type="evidence" value="ECO:0007669"/>
    <property type="project" value="TreeGrafter"/>
</dbReference>
<dbReference type="GO" id="GO:0009055">
    <property type="term" value="F:electron transfer activity"/>
    <property type="evidence" value="ECO:0007669"/>
    <property type="project" value="UniProtKB-UniRule"/>
</dbReference>
<organism evidence="20 21">
    <name type="scientific">Pseudomonas libanensis</name>
    <dbReference type="NCBI Taxonomy" id="75588"/>
    <lineage>
        <taxon>Bacteria</taxon>
        <taxon>Pseudomonadati</taxon>
        <taxon>Pseudomonadota</taxon>
        <taxon>Gammaproteobacteria</taxon>
        <taxon>Pseudomonadales</taxon>
        <taxon>Pseudomonadaceae</taxon>
        <taxon>Pseudomonas</taxon>
    </lineage>
</organism>
<evidence type="ECO:0000256" key="12">
    <source>
        <dbReference type="ARBA" id="ARBA00023027"/>
    </source>
</evidence>
<comment type="similarity">
    <text evidence="2 18">Belongs to the thioredoxin family. DsbD subfamily.</text>
</comment>
<keyword evidence="4 18" id="KW-1003">Cell membrane</keyword>
<feature type="disulfide bond" description="Redox-active" evidence="18">
    <location>
        <begin position="488"/>
        <end position="491"/>
    </location>
</feature>
<dbReference type="PROSITE" id="PS51352">
    <property type="entry name" value="THIOREDOXIN_2"/>
    <property type="match status" value="1"/>
</dbReference>
<dbReference type="InterPro" id="IPR017937">
    <property type="entry name" value="Thioredoxin_CS"/>
</dbReference>
<evidence type="ECO:0000256" key="18">
    <source>
        <dbReference type="HAMAP-Rule" id="MF_00399"/>
    </source>
</evidence>
<feature type="transmembrane region" description="Helical" evidence="18">
    <location>
        <begin position="201"/>
        <end position="225"/>
    </location>
</feature>
<dbReference type="PANTHER" id="PTHR32234:SF0">
    <property type="entry name" value="THIOL:DISULFIDE INTERCHANGE PROTEIN DSBD"/>
    <property type="match status" value="1"/>
</dbReference>